<dbReference type="EMBL" id="JABXXO010000003">
    <property type="protein sequence ID" value="KAF7782409.1"/>
    <property type="molecule type" value="Genomic_DNA"/>
</dbReference>
<evidence type="ECO:0000313" key="2">
    <source>
        <dbReference type="Proteomes" id="UP000629468"/>
    </source>
</evidence>
<name>A0A8H7F866_AGABI</name>
<sequence>MPTKAPTIIDPRLVDGGFYLVLFIRSDTLEAGFHWAAYHHIDQIKGGVKHHIKDSNENGWMYEAMQTRGILKEFLLLGLMRIGRTPDAAIIENAMKSVSYISDQVPEGYDDLNCRTWLLAVFEQLRKAGVVSAVGVDEIEKEALKWGEEEFEGANMARIPRPIIDSKDCRA</sequence>
<accession>A0A8H7F866</accession>
<evidence type="ECO:0000313" key="1">
    <source>
        <dbReference type="EMBL" id="KAF7782409.1"/>
    </source>
</evidence>
<gene>
    <name evidence="1" type="ORF">Agabi119p4_1785</name>
</gene>
<proteinExistence type="predicted"/>
<organism evidence="1 2">
    <name type="scientific">Agaricus bisporus var. burnettii</name>
    <dbReference type="NCBI Taxonomy" id="192524"/>
    <lineage>
        <taxon>Eukaryota</taxon>
        <taxon>Fungi</taxon>
        <taxon>Dikarya</taxon>
        <taxon>Basidiomycota</taxon>
        <taxon>Agaricomycotina</taxon>
        <taxon>Agaricomycetes</taxon>
        <taxon>Agaricomycetidae</taxon>
        <taxon>Agaricales</taxon>
        <taxon>Agaricineae</taxon>
        <taxon>Agaricaceae</taxon>
        <taxon>Agaricus</taxon>
    </lineage>
</organism>
<protein>
    <submittedName>
        <fullName evidence="1">Uncharacterized protein</fullName>
    </submittedName>
</protein>
<reference evidence="1 2" key="1">
    <citation type="journal article" name="Sci. Rep.">
        <title>Telomere-to-telomere assembled and centromere annotated genomes of the two main subspecies of the button mushroom Agaricus bisporus reveal especially polymorphic chromosome ends.</title>
        <authorList>
            <person name="Sonnenberg A.S.M."/>
            <person name="Sedaghat-Telgerd N."/>
            <person name="Lavrijssen B."/>
            <person name="Ohm R.A."/>
            <person name="Hendrickx P.M."/>
            <person name="Scholtmeijer K."/>
            <person name="Baars J.J.P."/>
            <person name="van Peer A."/>
        </authorList>
    </citation>
    <scope>NUCLEOTIDE SEQUENCE [LARGE SCALE GENOMIC DNA]</scope>
    <source>
        <strain evidence="1 2">H119_p4</strain>
    </source>
</reference>
<dbReference type="AlphaFoldDB" id="A0A8H7F866"/>
<dbReference type="Pfam" id="PF21858">
    <property type="entry name" value="DUF6914"/>
    <property type="match status" value="1"/>
</dbReference>
<comment type="caution">
    <text evidence="1">The sequence shown here is derived from an EMBL/GenBank/DDBJ whole genome shotgun (WGS) entry which is preliminary data.</text>
</comment>
<dbReference type="Proteomes" id="UP000629468">
    <property type="component" value="Unassembled WGS sequence"/>
</dbReference>
<dbReference type="InterPro" id="IPR054208">
    <property type="entry name" value="DUF6914"/>
</dbReference>